<feature type="compositionally biased region" description="Basic and acidic residues" evidence="6">
    <location>
        <begin position="268"/>
        <end position="286"/>
    </location>
</feature>
<dbReference type="RefSeq" id="XP_066066378.1">
    <property type="nucleotide sequence ID" value="XM_066210281.1"/>
</dbReference>
<proteinExistence type="inferred from homology"/>
<feature type="region of interest" description="Disordered" evidence="6">
    <location>
        <begin position="76"/>
        <end position="102"/>
    </location>
</feature>
<protein>
    <recommendedName>
        <fullName evidence="5">Ribosome biogenesis regulatory protein</fullName>
    </recommendedName>
</protein>
<comment type="function">
    <text evidence="5">Involved in ribosomal large subunit assembly.</text>
</comment>
<dbReference type="GeneID" id="91085041"/>
<feature type="region of interest" description="Disordered" evidence="6">
    <location>
        <begin position="1"/>
        <end position="24"/>
    </location>
</feature>
<reference evidence="7" key="2">
    <citation type="journal article" date="2022" name="Elife">
        <title>Obligate sexual reproduction of a homothallic fungus closely related to the Cryptococcus pathogenic species complex.</title>
        <authorList>
            <person name="Passer A.R."/>
            <person name="Clancey S.A."/>
            <person name="Shea T."/>
            <person name="David-Palma M."/>
            <person name="Averette A.F."/>
            <person name="Boekhout T."/>
            <person name="Porcel B.M."/>
            <person name="Nowrousian M."/>
            <person name="Cuomo C.A."/>
            <person name="Sun S."/>
            <person name="Heitman J."/>
            <person name="Coelho M.A."/>
        </authorList>
    </citation>
    <scope>NUCLEOTIDE SEQUENCE</scope>
    <source>
        <strain evidence="7">CBS 7841</strain>
    </source>
</reference>
<evidence type="ECO:0000256" key="2">
    <source>
        <dbReference type="ARBA" id="ARBA00010077"/>
    </source>
</evidence>
<evidence type="ECO:0000256" key="4">
    <source>
        <dbReference type="ARBA" id="ARBA00023242"/>
    </source>
</evidence>
<dbReference type="VEuPathDB" id="FungiDB:L203_00618"/>
<feature type="compositionally biased region" description="Low complexity" evidence="6">
    <location>
        <begin position="187"/>
        <end position="198"/>
    </location>
</feature>
<feature type="compositionally biased region" description="Basic residues" evidence="6">
    <location>
        <begin position="309"/>
        <end position="319"/>
    </location>
</feature>
<dbReference type="Pfam" id="PF04939">
    <property type="entry name" value="RRS1"/>
    <property type="match status" value="1"/>
</dbReference>
<evidence type="ECO:0000256" key="6">
    <source>
        <dbReference type="SAM" id="MobiDB-lite"/>
    </source>
</evidence>
<evidence type="ECO:0000313" key="7">
    <source>
        <dbReference type="EMBL" id="WVN85678.1"/>
    </source>
</evidence>
<dbReference type="Proteomes" id="UP000094043">
    <property type="component" value="Chromosome 1"/>
</dbReference>
<comment type="similarity">
    <text evidence="2 5">Belongs to the RRS1 family.</text>
</comment>
<dbReference type="OrthoDB" id="28455at2759"/>
<reference evidence="7" key="3">
    <citation type="submission" date="2024-01" db="EMBL/GenBank/DDBJ databases">
        <authorList>
            <person name="Coelho M.A."/>
            <person name="David-Palma M."/>
            <person name="Shea T."/>
            <person name="Sun S."/>
            <person name="Cuomo C.A."/>
            <person name="Heitman J."/>
        </authorList>
    </citation>
    <scope>NUCLEOTIDE SEQUENCE</scope>
    <source>
        <strain evidence="7">CBS 7841</strain>
    </source>
</reference>
<keyword evidence="8" id="KW-1185">Reference proteome</keyword>
<dbReference type="GO" id="GO:0042254">
    <property type="term" value="P:ribosome biogenesis"/>
    <property type="evidence" value="ECO:0007669"/>
    <property type="project" value="UniProtKB-KW"/>
</dbReference>
<feature type="region of interest" description="Disordered" evidence="6">
    <location>
        <begin position="153"/>
        <end position="245"/>
    </location>
</feature>
<gene>
    <name evidence="7" type="ORF">L203_100827</name>
</gene>
<feature type="compositionally biased region" description="Basic and acidic residues" evidence="6">
    <location>
        <begin position="153"/>
        <end position="173"/>
    </location>
</feature>
<keyword evidence="4 5" id="KW-0539">Nucleus</keyword>
<evidence type="ECO:0000313" key="8">
    <source>
        <dbReference type="Proteomes" id="UP000094043"/>
    </source>
</evidence>
<feature type="compositionally biased region" description="Basic and acidic residues" evidence="6">
    <location>
        <begin position="201"/>
        <end position="215"/>
    </location>
</feature>
<dbReference type="KEGG" id="cdep:91085041"/>
<reference evidence="7" key="1">
    <citation type="submission" date="2016-06" db="EMBL/GenBank/DDBJ databases">
        <authorList>
            <person name="Cuomo C."/>
            <person name="Litvintseva A."/>
            <person name="Heitman J."/>
            <person name="Chen Y."/>
            <person name="Sun S."/>
            <person name="Springer D."/>
            <person name="Dromer F."/>
            <person name="Young S."/>
            <person name="Zeng Q."/>
            <person name="Chapman S."/>
            <person name="Gujja S."/>
            <person name="Saif S."/>
            <person name="Birren B."/>
        </authorList>
    </citation>
    <scope>NUCLEOTIDE SEQUENCE</scope>
    <source>
        <strain evidence="7">CBS 7841</strain>
    </source>
</reference>
<accession>A0A1E3IXK4</accession>
<keyword evidence="3 5" id="KW-0690">Ribosome biogenesis</keyword>
<name>A0A1E3IXK4_9TREE</name>
<comment type="subcellular location">
    <subcellularLocation>
        <location evidence="1 5">Nucleus</location>
    </subcellularLocation>
</comment>
<feature type="region of interest" description="Disordered" evidence="6">
    <location>
        <begin position="268"/>
        <end position="319"/>
    </location>
</feature>
<organism evidence="7 8">
    <name type="scientific">Cryptococcus depauperatus CBS 7841</name>
    <dbReference type="NCBI Taxonomy" id="1295531"/>
    <lineage>
        <taxon>Eukaryota</taxon>
        <taxon>Fungi</taxon>
        <taxon>Dikarya</taxon>
        <taxon>Basidiomycota</taxon>
        <taxon>Agaricomycotina</taxon>
        <taxon>Tremellomycetes</taxon>
        <taxon>Tremellales</taxon>
        <taxon>Cryptococcaceae</taxon>
        <taxon>Cryptococcus</taxon>
    </lineage>
</organism>
<dbReference type="GO" id="GO:0005634">
    <property type="term" value="C:nucleus"/>
    <property type="evidence" value="ECO:0007669"/>
    <property type="project" value="UniProtKB-SubCell"/>
</dbReference>
<feature type="compositionally biased region" description="Pro residues" evidence="6">
    <location>
        <begin position="76"/>
        <end position="89"/>
    </location>
</feature>
<dbReference type="InterPro" id="IPR007023">
    <property type="entry name" value="Ribosom_reg"/>
</dbReference>
<evidence type="ECO:0000256" key="3">
    <source>
        <dbReference type="ARBA" id="ARBA00022517"/>
    </source>
</evidence>
<feature type="compositionally biased region" description="Polar residues" evidence="6">
    <location>
        <begin position="219"/>
        <end position="228"/>
    </location>
</feature>
<dbReference type="EMBL" id="CP143784">
    <property type="protein sequence ID" value="WVN85678.1"/>
    <property type="molecule type" value="Genomic_DNA"/>
</dbReference>
<feature type="compositionally biased region" description="Basic and acidic residues" evidence="6">
    <location>
        <begin position="232"/>
        <end position="245"/>
    </location>
</feature>
<evidence type="ECO:0000256" key="5">
    <source>
        <dbReference type="RuleBase" id="RU364132"/>
    </source>
</evidence>
<feature type="compositionally biased region" description="Basic and acidic residues" evidence="6">
    <location>
        <begin position="1"/>
        <end position="13"/>
    </location>
</feature>
<dbReference type="AlphaFoldDB" id="A0A1E3IXK4"/>
<evidence type="ECO:0000256" key="1">
    <source>
        <dbReference type="ARBA" id="ARBA00004123"/>
    </source>
</evidence>
<sequence length="319" mass="35760">MDVSDILKQHNDKNSTQVLSRPTPVHTDPALLAAFDNLPIDHEQYNQDIEQHLIQLTLSSTHALISALFTLPTNPSPSGPISQIPPPTTLLPREKPLPKPKPLTKWERFAKERGISHKKKEREVWDEEKQEWVSRWGYKGKNKQDEEQWLHEVKAGEDADQDPAKTARAERKARTAKNQKQQTANLAAAAKQSTAVVADSQEARKSARESRKSELNRSMLITKTSTASLGKFDQKIEGEPKAKGVKRRFEATVQGDYGDEKQRALGVLKRVERGEREGKRSKKGGEGEEGGLNVRKAVRFSGGAEKQKIKTTGKKGKRK</sequence>